<sequence length="47" mass="5357">MRESGVFHVVCRECRTESVVDRRADAETVAESHRSAVGHRVEFARVE</sequence>
<evidence type="ECO:0000313" key="1">
    <source>
        <dbReference type="EMBL" id="MFC4359904.1"/>
    </source>
</evidence>
<gene>
    <name evidence="1" type="ORF">ACFO0N_18310</name>
</gene>
<comment type="caution">
    <text evidence="1">The sequence shown here is derived from an EMBL/GenBank/DDBJ whole genome shotgun (WGS) entry which is preliminary data.</text>
</comment>
<protein>
    <submittedName>
        <fullName evidence="1">Uncharacterized protein</fullName>
    </submittedName>
</protein>
<dbReference type="EMBL" id="JBHSDS010000009">
    <property type="protein sequence ID" value="MFC4359904.1"/>
    <property type="molecule type" value="Genomic_DNA"/>
</dbReference>
<dbReference type="RefSeq" id="WP_267624930.1">
    <property type="nucleotide sequence ID" value="NZ_JAODIW010000010.1"/>
</dbReference>
<name>A0ABD5PGB7_9EURY</name>
<keyword evidence="2" id="KW-1185">Reference proteome</keyword>
<accession>A0ABD5PGB7</accession>
<organism evidence="1 2">
    <name type="scientific">Halobium salinum</name>
    <dbReference type="NCBI Taxonomy" id="1364940"/>
    <lineage>
        <taxon>Archaea</taxon>
        <taxon>Methanobacteriati</taxon>
        <taxon>Methanobacteriota</taxon>
        <taxon>Stenosarchaea group</taxon>
        <taxon>Halobacteria</taxon>
        <taxon>Halobacteriales</taxon>
        <taxon>Haloferacaceae</taxon>
        <taxon>Halobium</taxon>
    </lineage>
</organism>
<evidence type="ECO:0000313" key="2">
    <source>
        <dbReference type="Proteomes" id="UP001595921"/>
    </source>
</evidence>
<dbReference type="Proteomes" id="UP001595921">
    <property type="component" value="Unassembled WGS sequence"/>
</dbReference>
<dbReference type="AlphaFoldDB" id="A0ABD5PGB7"/>
<proteinExistence type="predicted"/>
<reference evidence="1 2" key="1">
    <citation type="journal article" date="2019" name="Int. J. Syst. Evol. Microbiol.">
        <title>The Global Catalogue of Microorganisms (GCM) 10K type strain sequencing project: providing services to taxonomists for standard genome sequencing and annotation.</title>
        <authorList>
            <consortium name="The Broad Institute Genomics Platform"/>
            <consortium name="The Broad Institute Genome Sequencing Center for Infectious Disease"/>
            <person name="Wu L."/>
            <person name="Ma J."/>
        </authorList>
    </citation>
    <scope>NUCLEOTIDE SEQUENCE [LARGE SCALE GENOMIC DNA]</scope>
    <source>
        <strain evidence="1 2">CGMCC 1.12553</strain>
    </source>
</reference>